<feature type="transmembrane region" description="Helical" evidence="8">
    <location>
        <begin position="336"/>
        <end position="358"/>
    </location>
</feature>
<keyword evidence="2" id="KW-0813">Transport</keyword>
<feature type="transmembrane region" description="Helical" evidence="8">
    <location>
        <begin position="242"/>
        <end position="261"/>
    </location>
</feature>
<evidence type="ECO:0000256" key="4">
    <source>
        <dbReference type="ARBA" id="ARBA00022519"/>
    </source>
</evidence>
<comment type="caution">
    <text evidence="10">The sequence shown here is derived from an EMBL/GenBank/DDBJ whole genome shotgun (WGS) entry which is preliminary data.</text>
</comment>
<dbReference type="Proteomes" id="UP000094578">
    <property type="component" value="Unassembled WGS sequence"/>
</dbReference>
<feature type="transmembrane region" description="Helical" evidence="8">
    <location>
        <begin position="136"/>
        <end position="155"/>
    </location>
</feature>
<name>A0A1E3L3I7_9BACL</name>
<feature type="transmembrane region" description="Helical" evidence="8">
    <location>
        <begin position="98"/>
        <end position="115"/>
    </location>
</feature>
<dbReference type="InterPro" id="IPR024989">
    <property type="entry name" value="MFS_assoc_dom"/>
</dbReference>
<sequence>MHPNINNTTFRPLRWFTFFIYGTLVIFTSFFQLYLQDIGMSQSEIGALMAIGPLISLIANPFWGFYSDRLQNVRFVLLIMMLGTLLMVQLVFHVQNYTIIYIVMAVFFFFQTPMLSQSNTLILSYIDGTPKKFGGFRLYGSLGWALTAVVAGPVIDRLGVSQIGTVFTVLLLIAIGIILLLPPQTKLPGGSPTMNRYAMKKLLGNLYFVGFIVFGILVAIPNAMNSTFVSLYIVELGGTKSMVGWAVFASSIFEAALFLLFDRYLKRNISFMIGWLAIVSLLFTLRWFLMAEATSPWEIIAIQLLHAVTFGGYFYVGTQLTMMFVPKAFRSSGQAIYTMTWSGVSGVIAGFLGGWLFQNFGSEQMYLAGVALSFVGAIGFASMWLNVKRTQYRMEEEDEQY</sequence>
<feature type="transmembrane region" description="Helical" evidence="8">
    <location>
        <begin position="161"/>
        <end position="181"/>
    </location>
</feature>
<dbReference type="AlphaFoldDB" id="A0A1E3L3I7"/>
<gene>
    <name evidence="10" type="ORF">PTI45_02357</name>
</gene>
<keyword evidence="3" id="KW-1003">Cell membrane</keyword>
<feature type="domain" description="Major facilitator superfamily associated" evidence="9">
    <location>
        <begin position="13"/>
        <end position="367"/>
    </location>
</feature>
<evidence type="ECO:0000256" key="1">
    <source>
        <dbReference type="ARBA" id="ARBA00004429"/>
    </source>
</evidence>
<keyword evidence="5 8" id="KW-0812">Transmembrane</keyword>
<evidence type="ECO:0000313" key="10">
    <source>
        <dbReference type="EMBL" id="ODP28367.1"/>
    </source>
</evidence>
<dbReference type="RefSeq" id="WP_069327768.1">
    <property type="nucleotide sequence ID" value="NZ_MDER01000039.1"/>
</dbReference>
<keyword evidence="11" id="KW-1185">Reference proteome</keyword>
<evidence type="ECO:0000259" key="9">
    <source>
        <dbReference type="Pfam" id="PF12832"/>
    </source>
</evidence>
<organism evidence="10 11">
    <name type="scientific">Paenibacillus nuruki</name>
    <dbReference type="NCBI Taxonomy" id="1886670"/>
    <lineage>
        <taxon>Bacteria</taxon>
        <taxon>Bacillati</taxon>
        <taxon>Bacillota</taxon>
        <taxon>Bacilli</taxon>
        <taxon>Bacillales</taxon>
        <taxon>Paenibacillaceae</taxon>
        <taxon>Paenibacillus</taxon>
    </lineage>
</organism>
<keyword evidence="4" id="KW-0997">Cell inner membrane</keyword>
<dbReference type="Pfam" id="PF12832">
    <property type="entry name" value="MFS_1_like"/>
    <property type="match status" value="1"/>
</dbReference>
<evidence type="ECO:0000256" key="7">
    <source>
        <dbReference type="ARBA" id="ARBA00023136"/>
    </source>
</evidence>
<protein>
    <submittedName>
        <fullName evidence="10">Maltose permease</fullName>
    </submittedName>
</protein>
<keyword evidence="7 8" id="KW-0472">Membrane</keyword>
<dbReference type="GO" id="GO:0015528">
    <property type="term" value="F:lactose:proton symporter activity"/>
    <property type="evidence" value="ECO:0007669"/>
    <property type="project" value="TreeGrafter"/>
</dbReference>
<reference evidence="10 11" key="1">
    <citation type="submission" date="2016-08" db="EMBL/GenBank/DDBJ databases">
        <title>Genome sequencing of Paenibacillus sp. TI45-13ar, isolated from Korean traditional nuruk.</title>
        <authorList>
            <person name="Kim S.-J."/>
        </authorList>
    </citation>
    <scope>NUCLEOTIDE SEQUENCE [LARGE SCALE GENOMIC DNA]</scope>
    <source>
        <strain evidence="10 11">TI45-13ar</strain>
    </source>
</reference>
<feature type="transmembrane region" description="Helical" evidence="8">
    <location>
        <begin position="12"/>
        <end position="35"/>
    </location>
</feature>
<feature type="transmembrane region" description="Helical" evidence="8">
    <location>
        <begin position="295"/>
        <end position="316"/>
    </location>
</feature>
<evidence type="ECO:0000256" key="3">
    <source>
        <dbReference type="ARBA" id="ARBA00022475"/>
    </source>
</evidence>
<dbReference type="STRING" id="1886670.PTI45_02357"/>
<dbReference type="EMBL" id="MDER01000039">
    <property type="protein sequence ID" value="ODP28367.1"/>
    <property type="molecule type" value="Genomic_DNA"/>
</dbReference>
<evidence type="ECO:0000256" key="2">
    <source>
        <dbReference type="ARBA" id="ARBA00022448"/>
    </source>
</evidence>
<evidence type="ECO:0000256" key="6">
    <source>
        <dbReference type="ARBA" id="ARBA00022989"/>
    </source>
</evidence>
<feature type="transmembrane region" description="Helical" evidence="8">
    <location>
        <begin position="364"/>
        <end position="385"/>
    </location>
</feature>
<dbReference type="PANTHER" id="PTHR23522:SF10">
    <property type="entry name" value="3-PHENYLPROPIONIC ACID TRANSPORTER-RELATED"/>
    <property type="match status" value="1"/>
</dbReference>
<feature type="transmembrane region" description="Helical" evidence="8">
    <location>
        <begin position="73"/>
        <end position="92"/>
    </location>
</feature>
<evidence type="ECO:0000256" key="5">
    <source>
        <dbReference type="ARBA" id="ARBA00022692"/>
    </source>
</evidence>
<dbReference type="Gene3D" id="1.20.1250.20">
    <property type="entry name" value="MFS general substrate transporter like domains"/>
    <property type="match status" value="2"/>
</dbReference>
<dbReference type="InterPro" id="IPR036259">
    <property type="entry name" value="MFS_trans_sf"/>
</dbReference>
<feature type="transmembrane region" description="Helical" evidence="8">
    <location>
        <begin position="202"/>
        <end position="222"/>
    </location>
</feature>
<keyword evidence="6 8" id="KW-1133">Transmembrane helix</keyword>
<evidence type="ECO:0000313" key="11">
    <source>
        <dbReference type="Proteomes" id="UP000094578"/>
    </source>
</evidence>
<dbReference type="PANTHER" id="PTHR23522">
    <property type="entry name" value="BLL5896 PROTEIN"/>
    <property type="match status" value="1"/>
</dbReference>
<evidence type="ECO:0000256" key="8">
    <source>
        <dbReference type="SAM" id="Phobius"/>
    </source>
</evidence>
<dbReference type="GO" id="GO:0030395">
    <property type="term" value="F:lactose binding"/>
    <property type="evidence" value="ECO:0007669"/>
    <property type="project" value="TreeGrafter"/>
</dbReference>
<accession>A0A1E3L3I7</accession>
<comment type="subcellular location">
    <subcellularLocation>
        <location evidence="1">Cell inner membrane</location>
        <topology evidence="1">Multi-pass membrane protein</topology>
    </subcellularLocation>
</comment>
<feature type="transmembrane region" description="Helical" evidence="8">
    <location>
        <begin position="268"/>
        <end position="289"/>
    </location>
</feature>
<proteinExistence type="predicted"/>
<feature type="transmembrane region" description="Helical" evidence="8">
    <location>
        <begin position="47"/>
        <end position="66"/>
    </location>
</feature>
<dbReference type="SUPFAM" id="SSF103473">
    <property type="entry name" value="MFS general substrate transporter"/>
    <property type="match status" value="1"/>
</dbReference>
<dbReference type="GO" id="GO:0005886">
    <property type="term" value="C:plasma membrane"/>
    <property type="evidence" value="ECO:0007669"/>
    <property type="project" value="UniProtKB-SubCell"/>
</dbReference>